<sequence>MNTNNNMLAAQEEQSLDPVTYIEYVIWEKNKKEKGGATEVERLENFLKTKFEFRYNTVTGVLEYRTKPVEGKSFKVIKDRDETTIWRLIQKRISSSEDKGTFSLSYLRNLLNSDFTTSYDPFNEYILALPSWNNNTDYIDQLANTVKTDNDKLFRKCLKVWLVATVGSFIKPEIINHTALIFSGKQGIGKSTWMLNLAPKALKGYVYTGTINPDNKDTLIHMATNMLINLDELENLNSTEVGAIKEIITKPNIKLRRPYGRNTEEMPRRASFVGSVNSAQFLNDSTGSRRFLCFESLEIEYNHGVDMDKVYAQAYALFNQGFKFWLDLEDIAELEANNSKFQRSTVEEDLVLEVFQPAKEGDAACLFYTTTQIARYVADSTTGFQVNNATIKRLGSALKKHGFKTYKRSGSQKYAVMLKQTQSSTLEESEVGKVG</sequence>
<evidence type="ECO:0000313" key="2">
    <source>
        <dbReference type="EMBL" id="QMU27692.1"/>
    </source>
</evidence>
<dbReference type="Pfam" id="PF05272">
    <property type="entry name" value="VapE-like_dom"/>
    <property type="match status" value="1"/>
</dbReference>
<evidence type="ECO:0000259" key="1">
    <source>
        <dbReference type="Pfam" id="PF05272"/>
    </source>
</evidence>
<dbReference type="PANTHER" id="PTHR34985">
    <property type="entry name" value="SLR0554 PROTEIN"/>
    <property type="match status" value="1"/>
</dbReference>
<protein>
    <recommendedName>
        <fullName evidence="1">Virulence-associated protein E-like domain-containing protein</fullName>
    </recommendedName>
</protein>
<reference evidence="2 3" key="2">
    <citation type="submission" date="2020-08" db="EMBL/GenBank/DDBJ databases">
        <title>Adhaeribacter dokdonensis sp. nov., isolated from the rhizosphere of Elymus tsukushiensis, a plant native to the Dokdo Islands, Republic of Korea.</title>
        <authorList>
            <person name="Ghim S.Y."/>
        </authorList>
    </citation>
    <scope>NUCLEOTIDE SEQUENCE [LARGE SCALE GENOMIC DNA]</scope>
    <source>
        <strain evidence="2 3">KUDC8001</strain>
    </source>
</reference>
<feature type="domain" description="Virulence-associated protein E-like" evidence="1">
    <location>
        <begin position="132"/>
        <end position="341"/>
    </location>
</feature>
<dbReference type="PANTHER" id="PTHR34985:SF1">
    <property type="entry name" value="SLR0554 PROTEIN"/>
    <property type="match status" value="1"/>
</dbReference>
<dbReference type="AlphaFoldDB" id="A0A7L7L4F5"/>
<reference evidence="2 3" key="1">
    <citation type="submission" date="2020-06" db="EMBL/GenBank/DDBJ databases">
        <authorList>
            <person name="Hwang Y.J."/>
        </authorList>
    </citation>
    <scope>NUCLEOTIDE SEQUENCE [LARGE SCALE GENOMIC DNA]</scope>
    <source>
        <strain evidence="2 3">KUDC8001</strain>
    </source>
</reference>
<evidence type="ECO:0000313" key="3">
    <source>
        <dbReference type="Proteomes" id="UP000514509"/>
    </source>
</evidence>
<keyword evidence="3" id="KW-1185">Reference proteome</keyword>
<dbReference type="KEGG" id="add:HUW48_06360"/>
<organism evidence="2 3">
    <name type="scientific">Adhaeribacter radiodurans</name>
    <dbReference type="NCBI Taxonomy" id="2745197"/>
    <lineage>
        <taxon>Bacteria</taxon>
        <taxon>Pseudomonadati</taxon>
        <taxon>Bacteroidota</taxon>
        <taxon>Cytophagia</taxon>
        <taxon>Cytophagales</taxon>
        <taxon>Hymenobacteraceae</taxon>
        <taxon>Adhaeribacter</taxon>
    </lineage>
</organism>
<gene>
    <name evidence="2" type="ORF">HUW48_06360</name>
</gene>
<dbReference type="RefSeq" id="WP_182414886.1">
    <property type="nucleotide sequence ID" value="NZ_CP055153.1"/>
</dbReference>
<name>A0A7L7L4F5_9BACT</name>
<dbReference type="InterPro" id="IPR007936">
    <property type="entry name" value="VapE-like_dom"/>
</dbReference>
<accession>A0A7L7L4F5</accession>
<proteinExistence type="predicted"/>
<dbReference type="EMBL" id="CP055153">
    <property type="protein sequence ID" value="QMU27692.1"/>
    <property type="molecule type" value="Genomic_DNA"/>
</dbReference>
<dbReference type="Proteomes" id="UP000514509">
    <property type="component" value="Chromosome"/>
</dbReference>